<dbReference type="GO" id="GO:0007021">
    <property type="term" value="P:tubulin complex assembly"/>
    <property type="evidence" value="ECO:0007669"/>
    <property type="project" value="TreeGrafter"/>
</dbReference>
<dbReference type="Pfam" id="PF02996">
    <property type="entry name" value="Prefoldin"/>
    <property type="match status" value="1"/>
</dbReference>
<evidence type="ECO:0000256" key="1">
    <source>
        <dbReference type="ARBA" id="ARBA00010048"/>
    </source>
</evidence>
<evidence type="ECO:0000313" key="5">
    <source>
        <dbReference type="Proteomes" id="UP001165289"/>
    </source>
</evidence>
<gene>
    <name evidence="4" type="ORF">LOD99_13064</name>
</gene>
<protein>
    <recommendedName>
        <fullName evidence="3">Prefoldin subunit 3</fullName>
    </recommendedName>
</protein>
<reference evidence="4 5" key="1">
    <citation type="journal article" date="2023" name="BMC Biol.">
        <title>The compact genome of the sponge Oopsacas minuta (Hexactinellida) is lacking key metazoan core genes.</title>
        <authorList>
            <person name="Santini S."/>
            <person name="Schenkelaars Q."/>
            <person name="Jourda C."/>
            <person name="Duchesne M."/>
            <person name="Belahbib H."/>
            <person name="Rocher C."/>
            <person name="Selva M."/>
            <person name="Riesgo A."/>
            <person name="Vervoort M."/>
            <person name="Leys S.P."/>
            <person name="Kodjabachian L."/>
            <person name="Le Bivic A."/>
            <person name="Borchiellini C."/>
            <person name="Claverie J.M."/>
            <person name="Renard E."/>
        </authorList>
    </citation>
    <scope>NUCLEOTIDE SEQUENCE [LARGE SCALE GENOMIC DNA]</scope>
    <source>
        <strain evidence="4">SPO-2</strain>
    </source>
</reference>
<dbReference type="GO" id="GO:0007017">
    <property type="term" value="P:microtubule-based process"/>
    <property type="evidence" value="ECO:0007669"/>
    <property type="project" value="TreeGrafter"/>
</dbReference>
<dbReference type="PANTHER" id="PTHR12409:SF0">
    <property type="entry name" value="PREFOLDIN SUBUNIT 3"/>
    <property type="match status" value="1"/>
</dbReference>
<dbReference type="Gene3D" id="1.10.287.370">
    <property type="match status" value="1"/>
</dbReference>
<dbReference type="GO" id="GO:0015631">
    <property type="term" value="F:tubulin binding"/>
    <property type="evidence" value="ECO:0007669"/>
    <property type="project" value="TreeGrafter"/>
</dbReference>
<name>A0AAV7JAR8_9METZ</name>
<dbReference type="GO" id="GO:0006457">
    <property type="term" value="P:protein folding"/>
    <property type="evidence" value="ECO:0007669"/>
    <property type="project" value="UniProtKB-UniRule"/>
</dbReference>
<dbReference type="PANTHER" id="PTHR12409">
    <property type="entry name" value="PREFOLDIN SUBUNIT 3"/>
    <property type="match status" value="1"/>
</dbReference>
<keyword evidence="2 3" id="KW-0143">Chaperone</keyword>
<sequence length="186" mass="21363">MAALEASVSEISKPHGGIPEAHFLEDVDTFMKKPENSSAEGVIKRLDEQHQKYKFWEVNLLQRKKRLRLQMPDIISTLEMVQFLKTQKSSSTPLSTQFLLNENVYASAEITPTQTAYLWLGANVMLEYTIDDAEKLLSKNLEAAQEGLKTTSNDLDFLRDQYTTTEVNMARVYNWDVQRRKKEGKS</sequence>
<evidence type="ECO:0000313" key="4">
    <source>
        <dbReference type="EMBL" id="KAI6645802.1"/>
    </source>
</evidence>
<dbReference type="InterPro" id="IPR009053">
    <property type="entry name" value="Prefoldin"/>
</dbReference>
<dbReference type="Proteomes" id="UP001165289">
    <property type="component" value="Unassembled WGS sequence"/>
</dbReference>
<evidence type="ECO:0000256" key="3">
    <source>
        <dbReference type="PIRNR" id="PIRNR016396"/>
    </source>
</evidence>
<dbReference type="CDD" id="cd23156">
    <property type="entry name" value="Prefoldin_3"/>
    <property type="match status" value="1"/>
</dbReference>
<accession>A0AAV7JAR8</accession>
<dbReference type="FunFam" id="1.10.287.370:FF:000001">
    <property type="entry name" value="Prefoldin subunit 3"/>
    <property type="match status" value="1"/>
</dbReference>
<comment type="function">
    <text evidence="3">Binds specifically to cytosolic chaperonin (c-CPN) and transfers target proteins to it. Binds to nascent polypeptide chain and promotes folding in an environment in which there are many competing pathways for nonnative proteins.</text>
</comment>
<comment type="caution">
    <text evidence="4">The sequence shown here is derived from an EMBL/GenBank/DDBJ whole genome shotgun (WGS) entry which is preliminary data.</text>
</comment>
<dbReference type="GO" id="GO:0005737">
    <property type="term" value="C:cytoplasm"/>
    <property type="evidence" value="ECO:0007669"/>
    <property type="project" value="UniProtKB-ARBA"/>
</dbReference>
<comment type="similarity">
    <text evidence="1 3">Belongs to the prefoldin subunit alpha family.</text>
</comment>
<keyword evidence="5" id="KW-1185">Reference proteome</keyword>
<comment type="subunit">
    <text evidence="3">Heterohexamer of two PFD-alpha type and four PFD-beta type subunits.</text>
</comment>
<dbReference type="GO" id="GO:0016272">
    <property type="term" value="C:prefoldin complex"/>
    <property type="evidence" value="ECO:0007669"/>
    <property type="project" value="UniProtKB-UniRule"/>
</dbReference>
<organism evidence="4 5">
    <name type="scientific">Oopsacas minuta</name>
    <dbReference type="NCBI Taxonomy" id="111878"/>
    <lineage>
        <taxon>Eukaryota</taxon>
        <taxon>Metazoa</taxon>
        <taxon>Porifera</taxon>
        <taxon>Hexactinellida</taxon>
        <taxon>Hexasterophora</taxon>
        <taxon>Lyssacinosida</taxon>
        <taxon>Leucopsacidae</taxon>
        <taxon>Oopsacas</taxon>
    </lineage>
</organism>
<dbReference type="PIRSF" id="PIRSF016396">
    <property type="entry name" value="Prefoldin_subunit_3"/>
    <property type="match status" value="1"/>
</dbReference>
<dbReference type="AlphaFoldDB" id="A0AAV7JAR8"/>
<dbReference type="InterPro" id="IPR016655">
    <property type="entry name" value="PFD3"/>
</dbReference>
<dbReference type="SUPFAM" id="SSF46579">
    <property type="entry name" value="Prefoldin"/>
    <property type="match status" value="1"/>
</dbReference>
<dbReference type="EMBL" id="JAKMXF010000365">
    <property type="protein sequence ID" value="KAI6645802.1"/>
    <property type="molecule type" value="Genomic_DNA"/>
</dbReference>
<evidence type="ECO:0000256" key="2">
    <source>
        <dbReference type="ARBA" id="ARBA00023186"/>
    </source>
</evidence>
<proteinExistence type="inferred from homology"/>
<dbReference type="InterPro" id="IPR004127">
    <property type="entry name" value="Prefoldin_subunit_alpha"/>
</dbReference>